<comment type="caution">
    <text evidence="10">The sequence shown here is derived from an EMBL/GenBank/DDBJ whole genome shotgun (WGS) entry which is preliminary data.</text>
</comment>
<comment type="subcellular location">
    <subcellularLocation>
        <location evidence="2">Nucleus</location>
    </subcellularLocation>
</comment>
<dbReference type="Proteomes" id="UP000826271">
    <property type="component" value="Unassembled WGS sequence"/>
</dbReference>
<organism evidence="10 11">
    <name type="scientific">Buddleja alternifolia</name>
    <dbReference type="NCBI Taxonomy" id="168488"/>
    <lineage>
        <taxon>Eukaryota</taxon>
        <taxon>Viridiplantae</taxon>
        <taxon>Streptophyta</taxon>
        <taxon>Embryophyta</taxon>
        <taxon>Tracheophyta</taxon>
        <taxon>Spermatophyta</taxon>
        <taxon>Magnoliopsida</taxon>
        <taxon>eudicotyledons</taxon>
        <taxon>Gunneridae</taxon>
        <taxon>Pentapetalae</taxon>
        <taxon>asterids</taxon>
        <taxon>lamiids</taxon>
        <taxon>Lamiales</taxon>
        <taxon>Scrophulariaceae</taxon>
        <taxon>Buddlejeae</taxon>
        <taxon>Buddleja</taxon>
    </lineage>
</organism>
<dbReference type="Pfam" id="PF13359">
    <property type="entry name" value="DDE_Tnp_4"/>
    <property type="match status" value="1"/>
</dbReference>
<evidence type="ECO:0000256" key="7">
    <source>
        <dbReference type="ARBA" id="ARBA00023242"/>
    </source>
</evidence>
<dbReference type="InterPro" id="IPR027806">
    <property type="entry name" value="HARBI1_dom"/>
</dbReference>
<keyword evidence="7" id="KW-0539">Nucleus</keyword>
<evidence type="ECO:0000256" key="4">
    <source>
        <dbReference type="ARBA" id="ARBA00022722"/>
    </source>
</evidence>
<evidence type="ECO:0000256" key="2">
    <source>
        <dbReference type="ARBA" id="ARBA00004123"/>
    </source>
</evidence>
<dbReference type="InterPro" id="IPR058353">
    <property type="entry name" value="DUF8040"/>
</dbReference>
<dbReference type="GO" id="GO:0005634">
    <property type="term" value="C:nucleus"/>
    <property type="evidence" value="ECO:0007669"/>
    <property type="project" value="UniProtKB-SubCell"/>
</dbReference>
<dbReference type="GO" id="GO:0004518">
    <property type="term" value="F:nuclease activity"/>
    <property type="evidence" value="ECO:0007669"/>
    <property type="project" value="UniProtKB-KW"/>
</dbReference>
<dbReference type="AlphaFoldDB" id="A0AAV6VZC4"/>
<evidence type="ECO:0008006" key="12">
    <source>
        <dbReference type="Google" id="ProtNLM"/>
    </source>
</evidence>
<evidence type="ECO:0000313" key="10">
    <source>
        <dbReference type="EMBL" id="KAG8363101.1"/>
    </source>
</evidence>
<keyword evidence="5" id="KW-0479">Metal-binding</keyword>
<evidence type="ECO:0000313" key="11">
    <source>
        <dbReference type="Proteomes" id="UP000826271"/>
    </source>
</evidence>
<gene>
    <name evidence="10" type="ORF">BUALT_BualtUnG0004500</name>
</gene>
<evidence type="ECO:0000259" key="9">
    <source>
        <dbReference type="Pfam" id="PF26138"/>
    </source>
</evidence>
<dbReference type="GO" id="GO:0016787">
    <property type="term" value="F:hydrolase activity"/>
    <property type="evidence" value="ECO:0007669"/>
    <property type="project" value="UniProtKB-KW"/>
</dbReference>
<evidence type="ECO:0000256" key="6">
    <source>
        <dbReference type="ARBA" id="ARBA00022801"/>
    </source>
</evidence>
<feature type="domain" description="DUF8040" evidence="9">
    <location>
        <begin position="47"/>
        <end position="143"/>
    </location>
</feature>
<dbReference type="GO" id="GO:0046872">
    <property type="term" value="F:metal ion binding"/>
    <property type="evidence" value="ECO:0007669"/>
    <property type="project" value="UniProtKB-KW"/>
</dbReference>
<dbReference type="EMBL" id="WHWC01000060">
    <property type="protein sequence ID" value="KAG8363101.1"/>
    <property type="molecule type" value="Genomic_DNA"/>
</dbReference>
<keyword evidence="11" id="KW-1185">Reference proteome</keyword>
<dbReference type="InterPro" id="IPR045249">
    <property type="entry name" value="HARBI1-like"/>
</dbReference>
<protein>
    <recommendedName>
        <fullName evidence="12">DDE Tnp4 domain-containing protein</fullName>
    </recommendedName>
</protein>
<keyword evidence="4" id="KW-0540">Nuclease</keyword>
<keyword evidence="6" id="KW-0378">Hydrolase</keyword>
<sequence length="408" mass="47393">MDPLPLHWYDIIEELEQIEEDVMMMFLMLFCFEEYERLYLLKTPCRNSKMSGHAYVMELMNANPTRCYDMFRMKPDVFITFNNTLMENCGLKHSRYLSAYEQVAIFLHIIAHGITSRVAAEKFQHSGETISKVFHRVLKAICKLGVEIIAPPNFDEVPPEILHNPKYYPFFKDCIGAIDGTHIEACIPIPQQIPYRGKKVEPTQNVIAACSFDLCFTFVMCGWEGTANDSRIFFECITNPENKFPMPVGDKYYLVDSGFTNMPGFLAPIRGERYHLNDWRNSGRVPQGREELFNYYHSSLRNGIERSFGVLKERFTILSNMLPYLMETQKYIPIACCTVHNFIRKHSKKDKYFDNYADEDMIVEDSEFGIGASSQNPIDINISRAHLRQMGRVRDEIADQIWATFRGT</sequence>
<name>A0AAV6VZC4_9LAMI</name>
<proteinExistence type="inferred from homology"/>
<evidence type="ECO:0000256" key="3">
    <source>
        <dbReference type="ARBA" id="ARBA00006958"/>
    </source>
</evidence>
<evidence type="ECO:0000256" key="5">
    <source>
        <dbReference type="ARBA" id="ARBA00022723"/>
    </source>
</evidence>
<comment type="cofactor">
    <cofactor evidence="1">
        <name>a divalent metal cation</name>
        <dbReference type="ChEBI" id="CHEBI:60240"/>
    </cofactor>
</comment>
<comment type="similarity">
    <text evidence="3">Belongs to the HARBI1 family.</text>
</comment>
<dbReference type="PANTHER" id="PTHR22930:SF280">
    <property type="entry name" value="OS11G0202600 PROTEIN"/>
    <property type="match status" value="1"/>
</dbReference>
<evidence type="ECO:0000256" key="1">
    <source>
        <dbReference type="ARBA" id="ARBA00001968"/>
    </source>
</evidence>
<reference evidence="10" key="1">
    <citation type="submission" date="2019-10" db="EMBL/GenBank/DDBJ databases">
        <authorList>
            <person name="Zhang R."/>
            <person name="Pan Y."/>
            <person name="Wang J."/>
            <person name="Ma R."/>
            <person name="Yu S."/>
        </authorList>
    </citation>
    <scope>NUCLEOTIDE SEQUENCE</scope>
    <source>
        <strain evidence="10">LA-IB0</strain>
        <tissue evidence="10">Leaf</tissue>
    </source>
</reference>
<accession>A0AAV6VZC4</accession>
<feature type="domain" description="DDE Tnp4" evidence="8">
    <location>
        <begin position="178"/>
        <end position="341"/>
    </location>
</feature>
<evidence type="ECO:0000259" key="8">
    <source>
        <dbReference type="Pfam" id="PF13359"/>
    </source>
</evidence>
<dbReference type="PANTHER" id="PTHR22930">
    <property type="match status" value="1"/>
</dbReference>
<dbReference type="Pfam" id="PF26138">
    <property type="entry name" value="DUF8040"/>
    <property type="match status" value="1"/>
</dbReference>